<dbReference type="GO" id="GO:0005524">
    <property type="term" value="F:ATP binding"/>
    <property type="evidence" value="ECO:0007669"/>
    <property type="project" value="UniProtKB-UniRule"/>
</dbReference>
<keyword evidence="2 13" id="KW-0547">Nucleotide-binding</keyword>
<dbReference type="PROSITE" id="PS51217">
    <property type="entry name" value="UVRD_HELICASE_CTER"/>
    <property type="match status" value="1"/>
</dbReference>
<evidence type="ECO:0000313" key="17">
    <source>
        <dbReference type="EMBL" id="KXB90410.1"/>
    </source>
</evidence>
<dbReference type="GO" id="GO:0003690">
    <property type="term" value="F:double-stranded DNA binding"/>
    <property type="evidence" value="ECO:0007669"/>
    <property type="project" value="UniProtKB-UniRule"/>
</dbReference>
<evidence type="ECO:0000256" key="9">
    <source>
        <dbReference type="ARBA" id="ARBA00023204"/>
    </source>
</evidence>
<keyword evidence="4 13" id="KW-0378">Hydrolase</keyword>
<dbReference type="InterPro" id="IPR014152">
    <property type="entry name" value="AddA"/>
</dbReference>
<dbReference type="Proteomes" id="UP000070160">
    <property type="component" value="Unassembled WGS sequence"/>
</dbReference>
<keyword evidence="10 13" id="KW-0413">Isomerase</keyword>
<dbReference type="Gene3D" id="3.90.320.10">
    <property type="match status" value="1"/>
</dbReference>
<keyword evidence="7 13" id="KW-0067">ATP-binding</keyword>
<evidence type="ECO:0000256" key="3">
    <source>
        <dbReference type="ARBA" id="ARBA00022763"/>
    </source>
</evidence>
<evidence type="ECO:0000256" key="13">
    <source>
        <dbReference type="HAMAP-Rule" id="MF_01451"/>
    </source>
</evidence>
<evidence type="ECO:0000313" key="18">
    <source>
        <dbReference type="Proteomes" id="UP000070160"/>
    </source>
</evidence>
<dbReference type="InterPro" id="IPR038726">
    <property type="entry name" value="PDDEXK_AddAB-type"/>
</dbReference>
<gene>
    <name evidence="13" type="primary">addA</name>
    <name evidence="17" type="ORF">HMPREF3182_01377</name>
</gene>
<dbReference type="GO" id="GO:0005829">
    <property type="term" value="C:cytosol"/>
    <property type="evidence" value="ECO:0007669"/>
    <property type="project" value="TreeGrafter"/>
</dbReference>
<keyword evidence="1 13" id="KW-0540">Nuclease</keyword>
<dbReference type="AlphaFoldDB" id="A0A134CE10"/>
<dbReference type="Gene3D" id="3.40.50.300">
    <property type="entry name" value="P-loop containing nucleotide triphosphate hydrolases"/>
    <property type="match status" value="4"/>
</dbReference>
<evidence type="ECO:0000256" key="12">
    <source>
        <dbReference type="ARBA" id="ARBA00048988"/>
    </source>
</evidence>
<proteinExistence type="inferred from homology"/>
<comment type="caution">
    <text evidence="17">The sequence shown here is derived from an EMBL/GenBank/DDBJ whole genome shotgun (WGS) entry which is preliminary data.</text>
</comment>
<dbReference type="PATRIC" id="fig|1588748.3.peg.1333"/>
<dbReference type="SUPFAM" id="SSF52540">
    <property type="entry name" value="P-loop containing nucleoside triphosphate hydrolases"/>
    <property type="match status" value="1"/>
</dbReference>
<evidence type="ECO:0000256" key="2">
    <source>
        <dbReference type="ARBA" id="ARBA00022741"/>
    </source>
</evidence>
<accession>A0A134CE10</accession>
<comment type="catalytic activity">
    <reaction evidence="11 13">
        <text>Couples ATP hydrolysis with the unwinding of duplex DNA by translocating in the 3'-5' direction.</text>
        <dbReference type="EC" id="5.6.2.4"/>
    </reaction>
</comment>
<dbReference type="Pfam" id="PF12705">
    <property type="entry name" value="PDDEXK_1"/>
    <property type="match status" value="1"/>
</dbReference>
<dbReference type="InterPro" id="IPR014016">
    <property type="entry name" value="UvrD-like_ATP-bd"/>
</dbReference>
<dbReference type="PROSITE" id="PS51198">
    <property type="entry name" value="UVRD_HELICASE_ATP_BIND"/>
    <property type="match status" value="1"/>
</dbReference>
<keyword evidence="18" id="KW-1185">Reference proteome</keyword>
<dbReference type="HAMAP" id="MF_01451">
    <property type="entry name" value="AddA"/>
    <property type="match status" value="1"/>
</dbReference>
<dbReference type="STRING" id="1588748.HMPREF3182_01377"/>
<sequence>MKKKMAWTNEQQAAIMSRGQTLLLSAAAGSGKTAVLVERIVQRIIDSPSSPDITDVLVVTFTKAAATEMRDRIAVALADVAEKTGRTDIERQLALLPAASISTLHSFCQDVIRNYFYTIDLDPSFIIAGEEELSLLRKQVMEEVLLSYYESETKANILYPIVDMFGTARGDDVCMQTIERLYQYAISMPWPLHWLQEAAKAYDIPNGTGIDKLAWSKPIIMEIQRMLRENIRLYGQLIEKLSEYPALEKGLLLFQQEQQVFITAASKTTWQGLQKALVAIEFSRLPSFRKLDEVDKAVWEQCKKIRTDIKKYIQDQAVPTYFSVSEDSWLAGMQTMYPIISGLVDITTDFFNAYREAKKAKQWIDFSDLEHLCLKILLDPASTPEQIIPSSVALELQQKYSEVLMDEYQDTNGVQETIIQLVSRKDNRFMVGDIKQSIYRFRLADPTLFLQKYTQFSREEAATERCIDLCRNFRSAPSVLAAVNEIFEQVMTEETTGLSYGSRERLYAGREKLDDEAWVGGKTEIHILVTDADEEKRLAEPAEEELLPEQTAFEKECTLIAERIQALLASGKKIANKDGSLEPLTYRHIVILLRSLAGKTAPLTQCLQQAGIPSVAEQRGGYFAAIEVQVMISLLQCIDNPEQDIPLTAVLRSPIVGINDIALANLRTCQTGSLWQNLPYFASQIAQGEEQKRVQQFLRQFEEWRTYGRRHGVAELIWRLFTDTSYYDYVGGLPGGSVRQGNLKALYDRAQAYEKVGYRGLFRYIRLLEKMQEDGVDLAPANVLGEHENVVRIMSIHKSKGLEFPVVIVADMGKTFNRRDTNELILCHHTLGIGIKQYDSLWRMLYPTLAWNGVRTQLAWESTAEEERILYVAMTRARDKLILVGHTNKMKHDLLRWRHRVHPAQAKSYLDWVMSVVLNKVDNFLMESLENSKIWEDDIWQVQIRGAVSPETGEARAKTADARIEAVRQGILTQTPAPRWLLSALRWQYPFPEAVHMSAKISVSEIKRQHSLIQQADNEELSEPLIKPLTEENPFMIPPAWERPQQDRVSGAMRGTAMHKAMQYIPLQVDLSLADIRAYLVEQTQKGHLTSEESEMVDIIHLQAFLQSDIGKCMARSPEVHREYPFSVLLKQNTYLPSLEKGEAVLVQGIIDALFLDQDEWILLDYKNDFLPDKEAFIKRYRVQLDIYKEAIEQVTGKRVKEMYLFSFYLQQAIIVP</sequence>
<name>A0A134CE10_9FIRM</name>
<keyword evidence="5 13" id="KW-0347">Helicase</keyword>
<comment type="similarity">
    <text evidence="13">Belongs to the helicase family. AddA subfamily.</text>
</comment>
<dbReference type="EC" id="3.1.-.-" evidence="13"/>
<evidence type="ECO:0000256" key="5">
    <source>
        <dbReference type="ARBA" id="ARBA00022806"/>
    </source>
</evidence>
<dbReference type="GO" id="GO:0033202">
    <property type="term" value="C:DNA helicase complex"/>
    <property type="evidence" value="ECO:0007669"/>
    <property type="project" value="TreeGrafter"/>
</dbReference>
<feature type="domain" description="UvrD-like helicase C-terminal" evidence="16">
    <location>
        <begin position="517"/>
        <end position="801"/>
    </location>
</feature>
<feature type="domain" description="UvrD-like helicase ATP-binding" evidence="15">
    <location>
        <begin position="5"/>
        <end position="476"/>
    </location>
</feature>
<evidence type="ECO:0000259" key="16">
    <source>
        <dbReference type="PROSITE" id="PS51217"/>
    </source>
</evidence>
<dbReference type="RefSeq" id="WP_235808664.1">
    <property type="nucleotide sequence ID" value="NZ_KQ960953.1"/>
</dbReference>
<comment type="catalytic activity">
    <reaction evidence="12 13">
        <text>ATP + H2O = ADP + phosphate + H(+)</text>
        <dbReference type="Rhea" id="RHEA:13065"/>
        <dbReference type="ChEBI" id="CHEBI:15377"/>
        <dbReference type="ChEBI" id="CHEBI:15378"/>
        <dbReference type="ChEBI" id="CHEBI:30616"/>
        <dbReference type="ChEBI" id="CHEBI:43474"/>
        <dbReference type="ChEBI" id="CHEBI:456216"/>
        <dbReference type="EC" id="5.6.2.4"/>
    </reaction>
</comment>
<keyword evidence="9 13" id="KW-0234">DNA repair</keyword>
<evidence type="ECO:0000256" key="6">
    <source>
        <dbReference type="ARBA" id="ARBA00022839"/>
    </source>
</evidence>
<evidence type="ECO:0000256" key="10">
    <source>
        <dbReference type="ARBA" id="ARBA00023235"/>
    </source>
</evidence>
<dbReference type="PANTHER" id="PTHR11070">
    <property type="entry name" value="UVRD / RECB / PCRA DNA HELICASE FAMILY MEMBER"/>
    <property type="match status" value="1"/>
</dbReference>
<evidence type="ECO:0000256" key="7">
    <source>
        <dbReference type="ARBA" id="ARBA00022840"/>
    </source>
</evidence>
<reference evidence="18" key="1">
    <citation type="submission" date="2016-01" db="EMBL/GenBank/DDBJ databases">
        <authorList>
            <person name="Mitreva M."/>
            <person name="Pepin K.H."/>
            <person name="Mihindukulasuriya K.A."/>
            <person name="Fulton R."/>
            <person name="Fronick C."/>
            <person name="O'Laughlin M."/>
            <person name="Miner T."/>
            <person name="Herter B."/>
            <person name="Rosa B.A."/>
            <person name="Cordes M."/>
            <person name="Tomlinson C."/>
            <person name="Wollam A."/>
            <person name="Palsikar V.B."/>
            <person name="Mardis E.R."/>
            <person name="Wilson R.K."/>
        </authorList>
    </citation>
    <scope>NUCLEOTIDE SEQUENCE [LARGE SCALE GENOMIC DNA]</scope>
    <source>
        <strain evidence="18">KA00182</strain>
    </source>
</reference>
<comment type="cofactor">
    <cofactor evidence="13">
        <name>Mg(2+)</name>
        <dbReference type="ChEBI" id="CHEBI:18420"/>
    </cofactor>
</comment>
<dbReference type="GO" id="GO:0008408">
    <property type="term" value="F:3'-5' exonuclease activity"/>
    <property type="evidence" value="ECO:0007669"/>
    <property type="project" value="UniProtKB-UniRule"/>
</dbReference>
<dbReference type="InterPro" id="IPR011335">
    <property type="entry name" value="Restrct_endonuc-II-like"/>
</dbReference>
<dbReference type="EMBL" id="LSDT01000048">
    <property type="protein sequence ID" value="KXB90410.1"/>
    <property type="molecule type" value="Genomic_DNA"/>
</dbReference>
<dbReference type="GO" id="GO:0016887">
    <property type="term" value="F:ATP hydrolysis activity"/>
    <property type="evidence" value="ECO:0007669"/>
    <property type="project" value="RHEA"/>
</dbReference>
<dbReference type="Pfam" id="PF00580">
    <property type="entry name" value="UvrD-helicase"/>
    <property type="match status" value="1"/>
</dbReference>
<dbReference type="InterPro" id="IPR014017">
    <property type="entry name" value="DNA_helicase_UvrD-like_C"/>
</dbReference>
<evidence type="ECO:0000256" key="1">
    <source>
        <dbReference type="ARBA" id="ARBA00022722"/>
    </source>
</evidence>
<comment type="subunit">
    <text evidence="13">Heterodimer of AddA and AddB/RexB.</text>
</comment>
<dbReference type="Pfam" id="PF13361">
    <property type="entry name" value="UvrD_C"/>
    <property type="match status" value="1"/>
</dbReference>
<organism evidence="17 18">
    <name type="scientific">Megasphaera hutchinsoni</name>
    <dbReference type="NCBI Taxonomy" id="1588748"/>
    <lineage>
        <taxon>Bacteria</taxon>
        <taxon>Bacillati</taxon>
        <taxon>Bacillota</taxon>
        <taxon>Negativicutes</taxon>
        <taxon>Veillonellales</taxon>
        <taxon>Veillonellaceae</taxon>
        <taxon>Megasphaera</taxon>
    </lineage>
</organism>
<dbReference type="InterPro" id="IPR000212">
    <property type="entry name" value="DNA_helicase_UvrD/REP"/>
</dbReference>
<evidence type="ECO:0000256" key="8">
    <source>
        <dbReference type="ARBA" id="ARBA00023125"/>
    </source>
</evidence>
<dbReference type="SUPFAM" id="SSF52980">
    <property type="entry name" value="Restriction endonuclease-like"/>
    <property type="match status" value="1"/>
</dbReference>
<comment type="function">
    <text evidence="13">The heterodimer acts as both an ATP-dependent DNA helicase and an ATP-dependent, dual-direction single-stranded exonuclease. Recognizes the chi site generating a DNA molecule suitable for the initiation of homologous recombination. The AddA nuclease domain is required for chi fragment generation; this subunit has the helicase and 3' -&gt; 5' nuclease activities.</text>
</comment>
<feature type="binding site" evidence="14">
    <location>
        <begin position="26"/>
        <end position="33"/>
    </location>
    <ligand>
        <name>ATP</name>
        <dbReference type="ChEBI" id="CHEBI:30616"/>
    </ligand>
</feature>
<protein>
    <recommendedName>
        <fullName evidence="13">ATP-dependent helicase/nuclease subunit A</fullName>
        <ecNumber evidence="13">3.1.-.-</ecNumber>
        <ecNumber evidence="13">5.6.2.4</ecNumber>
    </recommendedName>
    <alternativeName>
        <fullName evidence="13">ATP-dependent helicase/nuclease AddA</fullName>
    </alternativeName>
    <alternativeName>
        <fullName evidence="13">DNA 3'-5' helicase AddA</fullName>
    </alternativeName>
</protein>
<evidence type="ECO:0000256" key="11">
    <source>
        <dbReference type="ARBA" id="ARBA00034617"/>
    </source>
</evidence>
<dbReference type="InterPro" id="IPR027417">
    <property type="entry name" value="P-loop_NTPase"/>
</dbReference>
<dbReference type="GO" id="GO:0043138">
    <property type="term" value="F:3'-5' DNA helicase activity"/>
    <property type="evidence" value="ECO:0007669"/>
    <property type="project" value="UniProtKB-UniRule"/>
</dbReference>
<evidence type="ECO:0000256" key="4">
    <source>
        <dbReference type="ARBA" id="ARBA00022801"/>
    </source>
</evidence>
<keyword evidence="8 13" id="KW-0238">DNA-binding</keyword>
<keyword evidence="3 13" id="KW-0227">DNA damage</keyword>
<dbReference type="PANTHER" id="PTHR11070:SF48">
    <property type="entry name" value="ATP-DEPENDENT HELICASE_NUCLEASE SUBUNIT A"/>
    <property type="match status" value="1"/>
</dbReference>
<evidence type="ECO:0000259" key="15">
    <source>
        <dbReference type="PROSITE" id="PS51198"/>
    </source>
</evidence>
<dbReference type="InterPro" id="IPR011604">
    <property type="entry name" value="PDDEXK-like_dom_sf"/>
</dbReference>
<dbReference type="NCBIfam" id="TIGR02785">
    <property type="entry name" value="addA_Gpos"/>
    <property type="match status" value="1"/>
</dbReference>
<dbReference type="EC" id="5.6.2.4" evidence="13"/>
<evidence type="ECO:0000256" key="14">
    <source>
        <dbReference type="PROSITE-ProRule" id="PRU00560"/>
    </source>
</evidence>
<dbReference type="GO" id="GO:0000724">
    <property type="term" value="P:double-strand break repair via homologous recombination"/>
    <property type="evidence" value="ECO:0007669"/>
    <property type="project" value="UniProtKB-UniRule"/>
</dbReference>
<keyword evidence="6 13" id="KW-0269">Exonuclease</keyword>